<evidence type="ECO:0000313" key="2">
    <source>
        <dbReference type="Proteomes" id="UP000244905"/>
    </source>
</evidence>
<evidence type="ECO:0000313" key="1">
    <source>
        <dbReference type="EMBL" id="PWB03323.1"/>
    </source>
</evidence>
<reference evidence="2" key="1">
    <citation type="submission" date="2018-02" db="EMBL/GenBank/DDBJ databases">
        <authorList>
            <person name="Clavel T."/>
            <person name="Strowig T."/>
        </authorList>
    </citation>
    <scope>NUCLEOTIDE SEQUENCE [LARGE SCALE GENOMIC DNA]</scope>
    <source>
        <strain evidence="2">DSM 103720</strain>
    </source>
</reference>
<name>A0A2V1ILG2_9BACT</name>
<organism evidence="1 2">
    <name type="scientific">Duncaniella muris</name>
    <dbReference type="NCBI Taxonomy" id="2094150"/>
    <lineage>
        <taxon>Bacteria</taxon>
        <taxon>Pseudomonadati</taxon>
        <taxon>Bacteroidota</taxon>
        <taxon>Bacteroidia</taxon>
        <taxon>Bacteroidales</taxon>
        <taxon>Muribaculaceae</taxon>
        <taxon>Duncaniella</taxon>
    </lineage>
</organism>
<dbReference type="Proteomes" id="UP000244905">
    <property type="component" value="Unassembled WGS sequence"/>
</dbReference>
<dbReference type="AlphaFoldDB" id="A0A2V1ILG2"/>
<sequence>MVIDGEVLRFKAAAKPGNGIQIRETTENIVADGTTYREARIYRYAEYVPTYTKNVPGLYPASGFSMIETNDQLAKKLLDYTAVNSDLAKKLTVLSTDSLTRVQLDAQKDNVRLNCRKGCFALNGAEEYTINVYRHSANNITQEQILPDLRRYVRYWNSAAKTWGGFYPVTENLHIDVKVVKGSTVYVRHGFIPEGVQLVLLRKKKRSRKRRSGGTTGTNAAWKGKSMLRQPKNQYVHYKGVILSTSSPNNWYVPKCIGVTDKEDNALIGKELGSVCSDMIVASGSLSEIAAGNGLYKVVGTRVKASRKGTKPKTQACCYARIALQFAAAGKTFKSAGGEMARMKYRLWFHLDKKTNKTVVRRGFSAD</sequence>
<gene>
    <name evidence="1" type="ORF">C5O23_04020</name>
</gene>
<proteinExistence type="predicted"/>
<protein>
    <submittedName>
        <fullName evidence="1">Uncharacterized protein</fullName>
    </submittedName>
</protein>
<accession>A0A2V1ILG2</accession>
<dbReference type="EMBL" id="PUEC01000006">
    <property type="protein sequence ID" value="PWB03323.1"/>
    <property type="molecule type" value="Genomic_DNA"/>
</dbReference>
<keyword evidence="2" id="KW-1185">Reference proteome</keyword>
<comment type="caution">
    <text evidence="1">The sequence shown here is derived from an EMBL/GenBank/DDBJ whole genome shotgun (WGS) entry which is preliminary data.</text>
</comment>